<reference evidence="1" key="1">
    <citation type="journal article" date="2015" name="Genome Announc.">
        <title>Complete Genome Sequence of the Bacteriochlorophyll b-Producing Photosynthetic Bacterium Blastochloris viridis.</title>
        <authorList>
            <person name="Tsukatani Y."/>
            <person name="Hirose Y."/>
            <person name="Harada J."/>
            <person name="Misawa N."/>
            <person name="Mori K."/>
            <person name="Inoue K."/>
            <person name="Tamiaki H."/>
        </authorList>
    </citation>
    <scope>NUCLEOTIDE SEQUENCE [LARGE SCALE GENOMIC DNA]</scope>
    <source>
        <strain evidence="1">DSM 133</strain>
    </source>
</reference>
<evidence type="ECO:0000313" key="2">
    <source>
        <dbReference type="EMBL" id="CUU41773.1"/>
    </source>
</evidence>
<dbReference type="KEGG" id="bvr:BVIR_1324"/>
<dbReference type="Proteomes" id="UP000065734">
    <property type="component" value="Chromosome I"/>
</dbReference>
<dbReference type="AlphaFoldDB" id="A0A0H5BFN4"/>
<dbReference type="STRING" id="1079.BVIR_1324"/>
<reference evidence="2" key="2">
    <citation type="submission" date="2015-11" db="EMBL/GenBank/DDBJ databases">
        <authorList>
            <person name="Zhang Y."/>
            <person name="Guo Z."/>
        </authorList>
    </citation>
    <scope>NUCLEOTIDE SEQUENCE</scope>
    <source>
        <strain evidence="2">1</strain>
    </source>
</reference>
<protein>
    <submittedName>
        <fullName evidence="2">Uncharacterized protein</fullName>
    </submittedName>
</protein>
<proteinExistence type="predicted"/>
<dbReference type="EMBL" id="LN907867">
    <property type="protein sequence ID" value="CUU41773.1"/>
    <property type="molecule type" value="Genomic_DNA"/>
</dbReference>
<keyword evidence="3" id="KW-1185">Reference proteome</keyword>
<sequence>MTEAPDNIMRVLLRRIDERTDRMAQDLHAVGAHIECRRELSDA</sequence>
<reference evidence="3" key="3">
    <citation type="journal article" date="2016" name="Genome Announc.">
        <title>Revised genome sequence of the purple photosynthetic bacterium Blastochloris viridis.</title>
        <authorList>
            <person name="Liu L.N."/>
            <person name="Faulkner M."/>
            <person name="Liu X."/>
            <person name="Huang F."/>
            <person name="Darby A.C."/>
            <person name="Hall N."/>
        </authorList>
    </citation>
    <scope>NUCLEOTIDE SEQUENCE [LARGE SCALE GENOMIC DNA]</scope>
    <source>
        <strain evidence="3">ATCC 19567 / DSM 133 / F</strain>
    </source>
</reference>
<gene>
    <name evidence="1" type="ORF">BV133_3432</name>
    <name evidence="2" type="ORF">BVIRIDIS_07690</name>
</gene>
<dbReference type="RefSeq" id="WP_257720208.1">
    <property type="nucleotide sequence ID" value="NZ_AP014854.2"/>
</dbReference>
<name>A0A0H5BFN4_BLAVI</name>
<organism evidence="2 3">
    <name type="scientific">Blastochloris viridis</name>
    <name type="common">Rhodopseudomonas viridis</name>
    <dbReference type="NCBI Taxonomy" id="1079"/>
    <lineage>
        <taxon>Bacteria</taxon>
        <taxon>Pseudomonadati</taxon>
        <taxon>Pseudomonadota</taxon>
        <taxon>Alphaproteobacteria</taxon>
        <taxon>Hyphomicrobiales</taxon>
        <taxon>Blastochloridaceae</taxon>
        <taxon>Blastochloris</taxon>
    </lineage>
</organism>
<evidence type="ECO:0000313" key="1">
    <source>
        <dbReference type="EMBL" id="BAS01026.1"/>
    </source>
</evidence>
<dbReference type="EMBL" id="AP014854">
    <property type="protein sequence ID" value="BAS01026.1"/>
    <property type="molecule type" value="Genomic_DNA"/>
</dbReference>
<evidence type="ECO:0000313" key="3">
    <source>
        <dbReference type="Proteomes" id="UP000065734"/>
    </source>
</evidence>
<accession>A0A0H5BFN4</accession>